<reference evidence="4" key="1">
    <citation type="journal article" date="2019" name="Int. J. Syst. Evol. Microbiol.">
        <title>The Global Catalogue of Microorganisms (GCM) 10K type strain sequencing project: providing services to taxonomists for standard genome sequencing and annotation.</title>
        <authorList>
            <consortium name="The Broad Institute Genomics Platform"/>
            <consortium name="The Broad Institute Genome Sequencing Center for Infectious Disease"/>
            <person name="Wu L."/>
            <person name="Ma J."/>
        </authorList>
    </citation>
    <scope>NUCLEOTIDE SEQUENCE [LARGE SCALE GENOMIC DNA]</scope>
    <source>
        <strain evidence="4">CGMCC 1.7693</strain>
    </source>
</reference>
<name>A0ABQ2NW84_9BACI</name>
<dbReference type="RefSeq" id="WP_188734851.1">
    <property type="nucleotide sequence ID" value="NZ_BMLW01000007.1"/>
</dbReference>
<comment type="caution">
    <text evidence="3">The sequence shown here is derived from an EMBL/GenBank/DDBJ whole genome shotgun (WGS) entry which is preliminary data.</text>
</comment>
<accession>A0ABQ2NW84</accession>
<sequence length="481" mass="53509">MKVVVGCFYHETNTFNPFPTEIEDFVLVEGKEMLSRFGSTDVFLENDITIIPSIYATALSSGEVQKEAYRFFANKIISTIRNENGVDGIWLHLHGSMVVNEIGSGELALMKEIRELVGGDIPIALTLDIHANLPLNFHKYVNIVRNYRTVPHEDQLEVEKISAQALVNALKSNTKISPSFIRLPMMICGEKALGSKEPLKSIFEKLNEMESRKGISQANYFICHAWSDTENTTSSVMVIPESEVYKDLADEVAEELATYVFNKRQEFTFDAIAVEPKEAVEIAVDSESQPVFISDSGDNTTAGAIGMNTELLEIILNTDLKNKKVVVAAIYDTTSFDKLNEKNVGEEVEVEVGTNLDKYSKSIIVKGVLKSKGDLLGYLNATEDKVGAVCTISVKNVDIVIANKGNSFITIGHFTRAGLNIEDYDIVVVKQGYLFPELSKLSKLDILALSAGATYQILEKIYYENRQKPLFPMEKETKLLI</sequence>
<evidence type="ECO:0000313" key="3">
    <source>
        <dbReference type="EMBL" id="GGP12070.1"/>
    </source>
</evidence>
<dbReference type="EMBL" id="BMLW01000007">
    <property type="protein sequence ID" value="GGP12070.1"/>
    <property type="molecule type" value="Genomic_DNA"/>
</dbReference>
<feature type="domain" description="Microcystin LR degradation protein MlrC N-terminal" evidence="2">
    <location>
        <begin position="2"/>
        <end position="283"/>
    </location>
</feature>
<feature type="domain" description="Microcystin LR degradation protein MlrC C-terminal" evidence="1">
    <location>
        <begin position="293"/>
        <end position="464"/>
    </location>
</feature>
<organism evidence="3 4">
    <name type="scientific">Oceanobacillus neutriphilus</name>
    <dbReference type="NCBI Taxonomy" id="531815"/>
    <lineage>
        <taxon>Bacteria</taxon>
        <taxon>Bacillati</taxon>
        <taxon>Bacillota</taxon>
        <taxon>Bacilli</taxon>
        <taxon>Bacillales</taxon>
        <taxon>Bacillaceae</taxon>
        <taxon>Oceanobacillus</taxon>
    </lineage>
</organism>
<evidence type="ECO:0008006" key="5">
    <source>
        <dbReference type="Google" id="ProtNLM"/>
    </source>
</evidence>
<gene>
    <name evidence="3" type="ORF">GCM10011346_26600</name>
</gene>
<dbReference type="InterPro" id="IPR015995">
    <property type="entry name" value="MlrC_N"/>
</dbReference>
<dbReference type="InterPro" id="IPR010799">
    <property type="entry name" value="MlrC_C"/>
</dbReference>
<dbReference type="Pfam" id="PF07171">
    <property type="entry name" value="MlrC_C"/>
    <property type="match status" value="1"/>
</dbReference>
<dbReference type="Pfam" id="PF07364">
    <property type="entry name" value="DUF1485"/>
    <property type="match status" value="1"/>
</dbReference>
<evidence type="ECO:0000259" key="2">
    <source>
        <dbReference type="Pfam" id="PF07364"/>
    </source>
</evidence>
<proteinExistence type="predicted"/>
<keyword evidence="4" id="KW-1185">Reference proteome</keyword>
<dbReference type="Proteomes" id="UP000641206">
    <property type="component" value="Unassembled WGS sequence"/>
</dbReference>
<evidence type="ECO:0000259" key="1">
    <source>
        <dbReference type="Pfam" id="PF07171"/>
    </source>
</evidence>
<protein>
    <recommendedName>
        <fullName evidence="5">Microcystin degradation protein MlrC</fullName>
    </recommendedName>
</protein>
<evidence type="ECO:0000313" key="4">
    <source>
        <dbReference type="Proteomes" id="UP000641206"/>
    </source>
</evidence>